<dbReference type="Pfam" id="PF08668">
    <property type="entry name" value="HDOD"/>
    <property type="match status" value="1"/>
</dbReference>
<evidence type="ECO:0000259" key="1">
    <source>
        <dbReference type="PROSITE" id="PS51833"/>
    </source>
</evidence>
<reference evidence="2 3" key="1">
    <citation type="submission" date="2019-01" db="EMBL/GenBank/DDBJ databases">
        <authorList>
            <person name="Chen W.-M."/>
        </authorList>
    </citation>
    <scope>NUCLEOTIDE SEQUENCE [LARGE SCALE GENOMIC DNA]</scope>
    <source>
        <strain evidence="2 3">CCP-18</strain>
    </source>
</reference>
<protein>
    <submittedName>
        <fullName evidence="2">HDOD domain-containing protein</fullName>
    </submittedName>
</protein>
<evidence type="ECO:0000313" key="2">
    <source>
        <dbReference type="EMBL" id="RVT83137.1"/>
    </source>
</evidence>
<proteinExistence type="predicted"/>
<gene>
    <name evidence="2" type="ORF">EOD73_16420</name>
</gene>
<dbReference type="PANTHER" id="PTHR33525">
    <property type="match status" value="1"/>
</dbReference>
<sequence>MSLKHPVLAHVALGYAPLYDAQRQVMATRLSLIPLKPDAAFEPAAVLAAVGDAFPAEFRPGIVNLPHEGALAALLAADLPAHLSVEVPAFLAASLGEALQARPGQLLKGVAEVGPLRAAFKAAELDLDDLRRGATDPNQLPLWCNVVRSGAEAAEAFQRGAKAVFGLPVDGAFEPPPGSPKVEVSADLQVLMQLIGQVDKGESPDKLEATLKRDPSLAFKLLRYMNSAAFGLPVEVTSFRHAMMLLGLARLKRWLALLLATACKDSTMRPVMWAALRRGLLMEELAKGLNDREAADEMFICGLFSLLDHLLKTPFDKLLASIPCPEGVVQALVHQTGPYQPYLEMAKAIEGESMFDYRSAAEALMLGPAEINHAVLSALAKGAQLD</sequence>
<dbReference type="PROSITE" id="PS51833">
    <property type="entry name" value="HDOD"/>
    <property type="match status" value="1"/>
</dbReference>
<organism evidence="2 3">
    <name type="scientific">Inhella crocodyli</name>
    <dbReference type="NCBI Taxonomy" id="2499851"/>
    <lineage>
        <taxon>Bacteria</taxon>
        <taxon>Pseudomonadati</taxon>
        <taxon>Pseudomonadota</taxon>
        <taxon>Betaproteobacteria</taxon>
        <taxon>Burkholderiales</taxon>
        <taxon>Sphaerotilaceae</taxon>
        <taxon>Inhella</taxon>
    </lineage>
</organism>
<dbReference type="PANTHER" id="PTHR33525:SF4">
    <property type="entry name" value="CYCLIC DI-GMP PHOSPHODIESTERASE CDGJ"/>
    <property type="match status" value="1"/>
</dbReference>
<keyword evidence="3" id="KW-1185">Reference proteome</keyword>
<comment type="caution">
    <text evidence="2">The sequence shown here is derived from an EMBL/GenBank/DDBJ whole genome shotgun (WGS) entry which is preliminary data.</text>
</comment>
<dbReference type="EMBL" id="SACM01000005">
    <property type="protein sequence ID" value="RVT83137.1"/>
    <property type="molecule type" value="Genomic_DNA"/>
</dbReference>
<dbReference type="InterPro" id="IPR013976">
    <property type="entry name" value="HDOD"/>
</dbReference>
<dbReference type="InterPro" id="IPR052340">
    <property type="entry name" value="RNase_Y/CdgJ"/>
</dbReference>
<dbReference type="AlphaFoldDB" id="A0A3S2VC23"/>
<dbReference type="RefSeq" id="WP_127684117.1">
    <property type="nucleotide sequence ID" value="NZ_SACM01000005.1"/>
</dbReference>
<evidence type="ECO:0000313" key="3">
    <source>
        <dbReference type="Proteomes" id="UP000288587"/>
    </source>
</evidence>
<accession>A0A3S2VC23</accession>
<dbReference type="SUPFAM" id="SSF109604">
    <property type="entry name" value="HD-domain/PDEase-like"/>
    <property type="match status" value="1"/>
</dbReference>
<name>A0A3S2VC23_9BURK</name>
<dbReference type="Proteomes" id="UP000288587">
    <property type="component" value="Unassembled WGS sequence"/>
</dbReference>
<feature type="domain" description="HDOD" evidence="1">
    <location>
        <begin position="184"/>
        <end position="370"/>
    </location>
</feature>
<dbReference type="Gene3D" id="1.10.3210.10">
    <property type="entry name" value="Hypothetical protein af1432"/>
    <property type="match status" value="1"/>
</dbReference>
<dbReference type="OrthoDB" id="9804751at2"/>